<dbReference type="PROSITE" id="PS00132">
    <property type="entry name" value="CARBOXYPEPT_ZN_1"/>
    <property type="match status" value="1"/>
</dbReference>
<keyword evidence="4" id="KW-0862">Zinc</keyword>
<dbReference type="CDD" id="cd03860">
    <property type="entry name" value="M14_CP_A-B_like"/>
    <property type="match status" value="1"/>
</dbReference>
<dbReference type="Gene3D" id="3.40.630.10">
    <property type="entry name" value="Zn peptidases"/>
    <property type="match status" value="1"/>
</dbReference>
<comment type="cofactor">
    <cofactor evidence="1">
        <name>Zn(2+)</name>
        <dbReference type="ChEBI" id="CHEBI:29105"/>
    </cofactor>
</comment>
<evidence type="ECO:0000256" key="6">
    <source>
        <dbReference type="SAM" id="SignalP"/>
    </source>
</evidence>
<dbReference type="EMBL" id="BAAARK010000024">
    <property type="protein sequence ID" value="GAA2679731.1"/>
    <property type="molecule type" value="Genomic_DNA"/>
</dbReference>
<dbReference type="Proteomes" id="UP001500994">
    <property type="component" value="Unassembled WGS sequence"/>
</dbReference>
<dbReference type="Pfam" id="PF00246">
    <property type="entry name" value="Peptidase_M14"/>
    <property type="match status" value="1"/>
</dbReference>
<organism evidence="8 9">
    <name type="scientific">Streptomyces lunalinharesii</name>
    <dbReference type="NCBI Taxonomy" id="333384"/>
    <lineage>
        <taxon>Bacteria</taxon>
        <taxon>Bacillati</taxon>
        <taxon>Actinomycetota</taxon>
        <taxon>Actinomycetes</taxon>
        <taxon>Kitasatosporales</taxon>
        <taxon>Streptomycetaceae</taxon>
        <taxon>Streptomyces</taxon>
    </lineage>
</organism>
<gene>
    <name evidence="8" type="ORF">GCM10009864_60070</name>
</gene>
<evidence type="ECO:0000256" key="5">
    <source>
        <dbReference type="PROSITE-ProRule" id="PRU01379"/>
    </source>
</evidence>
<dbReference type="InterPro" id="IPR057246">
    <property type="entry name" value="CARBOXYPEPT_ZN_1"/>
</dbReference>
<keyword evidence="9" id="KW-1185">Reference proteome</keyword>
<reference evidence="9" key="1">
    <citation type="journal article" date="2019" name="Int. J. Syst. Evol. Microbiol.">
        <title>The Global Catalogue of Microorganisms (GCM) 10K type strain sequencing project: providing services to taxonomists for standard genome sequencing and annotation.</title>
        <authorList>
            <consortium name="The Broad Institute Genomics Platform"/>
            <consortium name="The Broad Institute Genome Sequencing Center for Infectious Disease"/>
            <person name="Wu L."/>
            <person name="Ma J."/>
        </authorList>
    </citation>
    <scope>NUCLEOTIDE SEQUENCE [LARGE SCALE GENOMIC DNA]</scope>
    <source>
        <strain evidence="9">JCM 16374</strain>
    </source>
</reference>
<dbReference type="SMART" id="SM00631">
    <property type="entry name" value="Zn_pept"/>
    <property type="match status" value="1"/>
</dbReference>
<feature type="domain" description="Peptidase M14" evidence="7">
    <location>
        <begin position="44"/>
        <end position="332"/>
    </location>
</feature>
<dbReference type="PROSITE" id="PS52035">
    <property type="entry name" value="PEPTIDASE_M14"/>
    <property type="match status" value="1"/>
</dbReference>
<evidence type="ECO:0000313" key="9">
    <source>
        <dbReference type="Proteomes" id="UP001500994"/>
    </source>
</evidence>
<evidence type="ECO:0000259" key="7">
    <source>
        <dbReference type="PROSITE" id="PS52035"/>
    </source>
</evidence>
<comment type="similarity">
    <text evidence="2 5">Belongs to the peptidase M14 family.</text>
</comment>
<dbReference type="PANTHER" id="PTHR11705:SF91">
    <property type="entry name" value="FI01817P-RELATED"/>
    <property type="match status" value="1"/>
</dbReference>
<feature type="active site" description="Proton donor/acceptor" evidence="5">
    <location>
        <position position="298"/>
    </location>
</feature>
<evidence type="ECO:0000256" key="3">
    <source>
        <dbReference type="ARBA" id="ARBA00022723"/>
    </source>
</evidence>
<name>A0ABP6EYI7_9ACTN</name>
<evidence type="ECO:0000256" key="1">
    <source>
        <dbReference type="ARBA" id="ARBA00001947"/>
    </source>
</evidence>
<dbReference type="PRINTS" id="PR00765">
    <property type="entry name" value="CRBOXYPTASEA"/>
</dbReference>
<dbReference type="InterPro" id="IPR000834">
    <property type="entry name" value="Peptidase_M14"/>
</dbReference>
<feature type="chain" id="PRO_5045981569" description="Peptidase M14 domain-containing protein" evidence="6">
    <location>
        <begin position="29"/>
        <end position="341"/>
    </location>
</feature>
<dbReference type="SUPFAM" id="SSF53187">
    <property type="entry name" value="Zn-dependent exopeptidases"/>
    <property type="match status" value="1"/>
</dbReference>
<evidence type="ECO:0000256" key="4">
    <source>
        <dbReference type="ARBA" id="ARBA00022833"/>
    </source>
</evidence>
<evidence type="ECO:0000313" key="8">
    <source>
        <dbReference type="EMBL" id="GAA2679731.1"/>
    </source>
</evidence>
<keyword evidence="3" id="KW-0479">Metal-binding</keyword>
<evidence type="ECO:0000256" key="2">
    <source>
        <dbReference type="ARBA" id="ARBA00005988"/>
    </source>
</evidence>
<protein>
    <recommendedName>
        <fullName evidence="7">Peptidase M14 domain-containing protein</fullName>
    </recommendedName>
</protein>
<accession>A0ABP6EYI7</accession>
<feature type="signal peptide" evidence="6">
    <location>
        <begin position="1"/>
        <end position="28"/>
    </location>
</feature>
<comment type="caution">
    <text evidence="8">The sequence shown here is derived from an EMBL/GenBank/DDBJ whole genome shotgun (WGS) entry which is preliminary data.</text>
</comment>
<sequence>MKFGKGLRSALGLAVTMAAVAAIAPATAAPSSKQTTGNRMEWTTYHPLADIYGYMDHVAAAYPSIARETVIGKSVEGRPLKTITIGDPADKKPGIVLVCGQHGREWISPATCTYLMSYITEGRRASALKDRTVTIVPVANPDGYEYTFQYDRLWRKNRRKGPRCAGVDLNRNWGYKWGGKGTSRNMCQETYPGTKAFSEPETAALKNYFETLKTKPAAVLDIHSYGQYILYPWGYDKVLSPDYKEMDRVGRLMADKIKKEFQTEYSVGNSAILLYPAAGGLDDYAKAKLRVKYTYTLELGDTGKYGFNLPSRYIVPTSKELVAAVTTLDEAISTTQASPQR</sequence>
<keyword evidence="6" id="KW-0732">Signal</keyword>
<dbReference type="PANTHER" id="PTHR11705">
    <property type="entry name" value="PROTEASE FAMILY M14 CARBOXYPEPTIDASE A,B"/>
    <property type="match status" value="1"/>
</dbReference>
<proteinExistence type="inferred from homology"/>